<sequence length="140" mass="16277">MVKLDRFDIEFTNPEQAYFAGQEVAGKIVIENSEDKKLNEILLEIKGRAKTYWTKHSGKSRRHCSCSEPYFCEQFNTRYTHKFNSNIDEENKQDNATKHSRHKERILPAGLHEIPFSYTLPKTLPSSFEGSLAKLHNNQC</sequence>
<protein>
    <submittedName>
        <fullName evidence="4">Arrestin-like N-terminal domain-containing protein</fullName>
    </submittedName>
</protein>
<dbReference type="PANTHER" id="PTHR11188:SF176">
    <property type="entry name" value="ARRESTIN DOMAIN-CONTAINING PROTEIN 1"/>
    <property type="match status" value="1"/>
</dbReference>
<dbReference type="GO" id="GO:0015031">
    <property type="term" value="P:protein transport"/>
    <property type="evidence" value="ECO:0007669"/>
    <property type="project" value="TreeGrafter"/>
</dbReference>
<dbReference type="Gene3D" id="2.60.40.640">
    <property type="match status" value="1"/>
</dbReference>
<dbReference type="GO" id="GO:0005737">
    <property type="term" value="C:cytoplasm"/>
    <property type="evidence" value="ECO:0007669"/>
    <property type="project" value="TreeGrafter"/>
</dbReference>
<dbReference type="SUPFAM" id="SSF81296">
    <property type="entry name" value="E set domains"/>
    <property type="match status" value="1"/>
</dbReference>
<dbReference type="Proteomes" id="UP000887574">
    <property type="component" value="Unplaced"/>
</dbReference>
<dbReference type="InterPro" id="IPR050357">
    <property type="entry name" value="Arrestin_domain-protein"/>
</dbReference>
<organism evidence="3 4">
    <name type="scientific">Ditylenchus dipsaci</name>
    <dbReference type="NCBI Taxonomy" id="166011"/>
    <lineage>
        <taxon>Eukaryota</taxon>
        <taxon>Metazoa</taxon>
        <taxon>Ecdysozoa</taxon>
        <taxon>Nematoda</taxon>
        <taxon>Chromadorea</taxon>
        <taxon>Rhabditida</taxon>
        <taxon>Tylenchina</taxon>
        <taxon>Tylenchomorpha</taxon>
        <taxon>Sphaerularioidea</taxon>
        <taxon>Anguinidae</taxon>
        <taxon>Anguininae</taxon>
        <taxon>Ditylenchus</taxon>
    </lineage>
</organism>
<dbReference type="InterPro" id="IPR011021">
    <property type="entry name" value="Arrestin-like_N"/>
</dbReference>
<evidence type="ECO:0000259" key="2">
    <source>
        <dbReference type="Pfam" id="PF00339"/>
    </source>
</evidence>
<dbReference type="InterPro" id="IPR014756">
    <property type="entry name" value="Ig_E-set"/>
</dbReference>
<dbReference type="AlphaFoldDB" id="A0A915CT07"/>
<dbReference type="WBParaSite" id="jg1192">
    <property type="protein sequence ID" value="jg1192"/>
    <property type="gene ID" value="jg1192"/>
</dbReference>
<dbReference type="InterPro" id="IPR014752">
    <property type="entry name" value="Arrestin-like_C"/>
</dbReference>
<evidence type="ECO:0000313" key="4">
    <source>
        <dbReference type="WBParaSite" id="jg1192"/>
    </source>
</evidence>
<proteinExistence type="inferred from homology"/>
<reference evidence="4" key="1">
    <citation type="submission" date="2022-11" db="UniProtKB">
        <authorList>
            <consortium name="WormBaseParasite"/>
        </authorList>
    </citation>
    <scope>IDENTIFICATION</scope>
</reference>
<keyword evidence="3" id="KW-1185">Reference proteome</keyword>
<feature type="domain" description="Arrestin-like N-terminal" evidence="2">
    <location>
        <begin position="7"/>
        <end position="133"/>
    </location>
</feature>
<evidence type="ECO:0000313" key="3">
    <source>
        <dbReference type="Proteomes" id="UP000887574"/>
    </source>
</evidence>
<name>A0A915CT07_9BILA</name>
<accession>A0A915CT07</accession>
<dbReference type="Pfam" id="PF00339">
    <property type="entry name" value="Arrestin_N"/>
    <property type="match status" value="1"/>
</dbReference>
<dbReference type="PANTHER" id="PTHR11188">
    <property type="entry name" value="ARRESTIN DOMAIN CONTAINING PROTEIN"/>
    <property type="match status" value="1"/>
</dbReference>
<comment type="similarity">
    <text evidence="1">Belongs to the arrestin family.</text>
</comment>
<evidence type="ECO:0000256" key="1">
    <source>
        <dbReference type="ARBA" id="ARBA00005298"/>
    </source>
</evidence>